<organism evidence="3 4">
    <name type="scientific">Lysinibacillus composti</name>
    <dbReference type="NCBI Taxonomy" id="720633"/>
    <lineage>
        <taxon>Bacteria</taxon>
        <taxon>Bacillati</taxon>
        <taxon>Bacillota</taxon>
        <taxon>Bacilli</taxon>
        <taxon>Bacillales</taxon>
        <taxon>Bacillaceae</taxon>
        <taxon>Lysinibacillus</taxon>
    </lineage>
</organism>
<dbReference type="Gene3D" id="3.30.530.20">
    <property type="match status" value="1"/>
</dbReference>
<name>A0A3N9UIM1_9BACI</name>
<proteinExistence type="inferred from homology"/>
<evidence type="ECO:0000313" key="3">
    <source>
        <dbReference type="EMBL" id="RQW75880.1"/>
    </source>
</evidence>
<sequence>MVIMGKSQNAMLIILRTFDEPPEKLFEAWINPDIMKKWFFTSELTNIYTSSEPKVGGAFEILDFHDEEDYYVLGKYKEIDPPKKLRFTFKMPHINEAEDVIEIQIKPYESGCKMTFIQEIKIPTEVGLTEEEIETKLKEYHDQTEEGWGYIFDKLSKVLKTMREVSFYEKMLGQADLSNDYFNRDSNHERNF</sequence>
<dbReference type="SUPFAM" id="SSF55961">
    <property type="entry name" value="Bet v1-like"/>
    <property type="match status" value="1"/>
</dbReference>
<dbReference type="Pfam" id="PF08327">
    <property type="entry name" value="AHSA1"/>
    <property type="match status" value="1"/>
</dbReference>
<accession>A0A3N9UIM1</accession>
<dbReference type="EMBL" id="RRCT01000002">
    <property type="protein sequence ID" value="RQW75880.1"/>
    <property type="molecule type" value="Genomic_DNA"/>
</dbReference>
<comment type="caution">
    <text evidence="3">The sequence shown here is derived from an EMBL/GenBank/DDBJ whole genome shotgun (WGS) entry which is preliminary data.</text>
</comment>
<evidence type="ECO:0000313" key="4">
    <source>
        <dbReference type="Proteomes" id="UP000274033"/>
    </source>
</evidence>
<feature type="domain" description="Activator of Hsp90 ATPase homologue 1/2-like C-terminal" evidence="2">
    <location>
        <begin position="21"/>
        <end position="159"/>
    </location>
</feature>
<dbReference type="Proteomes" id="UP000274033">
    <property type="component" value="Unassembled WGS sequence"/>
</dbReference>
<dbReference type="InterPro" id="IPR013538">
    <property type="entry name" value="ASHA1/2-like_C"/>
</dbReference>
<keyword evidence="4" id="KW-1185">Reference proteome</keyword>
<reference evidence="3 4" key="1">
    <citation type="journal article" date="2013" name="J. Microbiol.">
        <title>Lysinibacillus chungkukjangi sp. nov., isolated from Chungkukjang, Korean fermented soybean food.</title>
        <authorList>
            <person name="Kim S.J."/>
            <person name="Jang Y.H."/>
            <person name="Hamada M."/>
            <person name="Ahn J.H."/>
            <person name="Weon H.Y."/>
            <person name="Suzuki K."/>
            <person name="Whang K.S."/>
            <person name="Kwon S.W."/>
        </authorList>
    </citation>
    <scope>NUCLEOTIDE SEQUENCE [LARGE SCALE GENOMIC DNA]</scope>
    <source>
        <strain evidence="3 4">MCCC 1A12701</strain>
    </source>
</reference>
<evidence type="ECO:0000256" key="1">
    <source>
        <dbReference type="ARBA" id="ARBA00006817"/>
    </source>
</evidence>
<protein>
    <submittedName>
        <fullName evidence="3">SRPBCC domain-containing protein</fullName>
    </submittedName>
</protein>
<comment type="similarity">
    <text evidence="1">Belongs to the AHA1 family.</text>
</comment>
<dbReference type="CDD" id="cd07814">
    <property type="entry name" value="SRPBCC_CalC_Aha1-like"/>
    <property type="match status" value="1"/>
</dbReference>
<evidence type="ECO:0000259" key="2">
    <source>
        <dbReference type="Pfam" id="PF08327"/>
    </source>
</evidence>
<dbReference type="AlphaFoldDB" id="A0A3N9UIM1"/>
<gene>
    <name evidence="3" type="ORF">EBB45_04495</name>
</gene>
<dbReference type="InterPro" id="IPR023393">
    <property type="entry name" value="START-like_dom_sf"/>
</dbReference>